<evidence type="ECO:0000313" key="15">
    <source>
        <dbReference type="Proteomes" id="UP000518266"/>
    </source>
</evidence>
<dbReference type="PANTHER" id="PTHR46222:SF2">
    <property type="entry name" value="PEPTIDYL-PROLYL CIS-TRANS ISOMERASE FKBP7"/>
    <property type="match status" value="1"/>
</dbReference>
<keyword evidence="5" id="KW-0677">Repeat</keyword>
<dbReference type="Proteomes" id="UP000518266">
    <property type="component" value="Unassembled WGS sequence"/>
</dbReference>
<feature type="domain" description="EF-hand" evidence="13">
    <location>
        <begin position="324"/>
        <end position="357"/>
    </location>
</feature>
<dbReference type="GO" id="GO:0005783">
    <property type="term" value="C:endoplasmic reticulum"/>
    <property type="evidence" value="ECO:0007669"/>
    <property type="project" value="UniProtKB-ARBA"/>
</dbReference>
<dbReference type="InterPro" id="IPR046357">
    <property type="entry name" value="PPIase_dom_sf"/>
</dbReference>
<dbReference type="EC" id="5.2.1.8" evidence="2 11"/>
<dbReference type="EMBL" id="JAAKFY010000018">
    <property type="protein sequence ID" value="KAF3842775.1"/>
    <property type="molecule type" value="Genomic_DNA"/>
</dbReference>
<evidence type="ECO:0000259" key="13">
    <source>
        <dbReference type="PROSITE" id="PS50222"/>
    </source>
</evidence>
<keyword evidence="10 11" id="KW-0413">Isomerase</keyword>
<evidence type="ECO:0000256" key="11">
    <source>
        <dbReference type="PROSITE-ProRule" id="PRU00277"/>
    </source>
</evidence>
<evidence type="ECO:0000256" key="1">
    <source>
        <dbReference type="ARBA" id="ARBA00000971"/>
    </source>
</evidence>
<evidence type="ECO:0000259" key="12">
    <source>
        <dbReference type="PROSITE" id="PS50059"/>
    </source>
</evidence>
<dbReference type="AlphaFoldDB" id="A0A7J5Y052"/>
<dbReference type="InterPro" id="IPR018247">
    <property type="entry name" value="EF_Hand_1_Ca_BS"/>
</dbReference>
<dbReference type="SUPFAM" id="SSF54534">
    <property type="entry name" value="FKBP-like"/>
    <property type="match status" value="1"/>
</dbReference>
<dbReference type="SUPFAM" id="SSF47473">
    <property type="entry name" value="EF-hand"/>
    <property type="match status" value="1"/>
</dbReference>
<dbReference type="InterPro" id="IPR011992">
    <property type="entry name" value="EF-hand-dom_pair"/>
</dbReference>
<keyword evidence="6" id="KW-0256">Endoplasmic reticulum</keyword>
<dbReference type="GO" id="GO:0005509">
    <property type="term" value="F:calcium ion binding"/>
    <property type="evidence" value="ECO:0007669"/>
    <property type="project" value="InterPro"/>
</dbReference>
<evidence type="ECO:0000256" key="7">
    <source>
        <dbReference type="ARBA" id="ARBA00022837"/>
    </source>
</evidence>
<dbReference type="Gene3D" id="1.10.238.10">
    <property type="entry name" value="EF-hand"/>
    <property type="match status" value="1"/>
</dbReference>
<dbReference type="InterPro" id="IPR052273">
    <property type="entry name" value="PPIase_FKBP"/>
</dbReference>
<organism evidence="14 15">
    <name type="scientific">Dissostichus mawsoni</name>
    <name type="common">Antarctic cod</name>
    <dbReference type="NCBI Taxonomy" id="36200"/>
    <lineage>
        <taxon>Eukaryota</taxon>
        <taxon>Metazoa</taxon>
        <taxon>Chordata</taxon>
        <taxon>Craniata</taxon>
        <taxon>Vertebrata</taxon>
        <taxon>Euteleostomi</taxon>
        <taxon>Actinopterygii</taxon>
        <taxon>Neopterygii</taxon>
        <taxon>Teleostei</taxon>
        <taxon>Neoteleostei</taxon>
        <taxon>Acanthomorphata</taxon>
        <taxon>Eupercaria</taxon>
        <taxon>Perciformes</taxon>
        <taxon>Notothenioidei</taxon>
        <taxon>Nototheniidae</taxon>
        <taxon>Dissostichus</taxon>
    </lineage>
</organism>
<comment type="catalytic activity">
    <reaction evidence="1 11">
        <text>[protein]-peptidylproline (omega=180) = [protein]-peptidylproline (omega=0)</text>
        <dbReference type="Rhea" id="RHEA:16237"/>
        <dbReference type="Rhea" id="RHEA-COMP:10747"/>
        <dbReference type="Rhea" id="RHEA-COMP:10748"/>
        <dbReference type="ChEBI" id="CHEBI:83833"/>
        <dbReference type="ChEBI" id="CHEBI:83834"/>
        <dbReference type="EC" id="5.2.1.8"/>
    </reaction>
</comment>
<evidence type="ECO:0000256" key="2">
    <source>
        <dbReference type="ARBA" id="ARBA00013194"/>
    </source>
</evidence>
<reference evidence="14 15" key="1">
    <citation type="submission" date="2020-03" db="EMBL/GenBank/DDBJ databases">
        <title>Dissostichus mawsoni Genome sequencing and assembly.</title>
        <authorList>
            <person name="Park H."/>
        </authorList>
    </citation>
    <scope>NUCLEOTIDE SEQUENCE [LARGE SCALE GENOMIC DNA]</scope>
    <source>
        <strain evidence="14">DM0001</strain>
        <tissue evidence="14">Muscle</tissue>
    </source>
</reference>
<evidence type="ECO:0000256" key="10">
    <source>
        <dbReference type="ARBA" id="ARBA00023235"/>
    </source>
</evidence>
<dbReference type="InterPro" id="IPR002048">
    <property type="entry name" value="EF_hand_dom"/>
</dbReference>
<dbReference type="SMART" id="SM00054">
    <property type="entry name" value="EFh"/>
    <property type="match status" value="2"/>
</dbReference>
<keyword evidence="3" id="KW-0479">Metal-binding</keyword>
<dbReference type="PANTHER" id="PTHR46222">
    <property type="entry name" value="PEPTIDYL-PROLYL CIS-TRANS ISOMERASE FKBP7/14"/>
    <property type="match status" value="1"/>
</dbReference>
<evidence type="ECO:0000256" key="9">
    <source>
        <dbReference type="ARBA" id="ARBA00023180"/>
    </source>
</evidence>
<dbReference type="Pfam" id="PF13499">
    <property type="entry name" value="EF-hand_7"/>
    <property type="match status" value="1"/>
</dbReference>
<keyword evidence="9" id="KW-0325">Glycoprotein</keyword>
<dbReference type="PROSITE" id="PS00018">
    <property type="entry name" value="EF_HAND_1"/>
    <property type="match status" value="2"/>
</dbReference>
<accession>A0A7J5Y052</accession>
<keyword evidence="4" id="KW-0732">Signal</keyword>
<dbReference type="Gene3D" id="3.10.50.40">
    <property type="match status" value="1"/>
</dbReference>
<evidence type="ECO:0000313" key="14">
    <source>
        <dbReference type="EMBL" id="KAF3842775.1"/>
    </source>
</evidence>
<dbReference type="OrthoDB" id="1902587at2759"/>
<protein>
    <recommendedName>
        <fullName evidence="2 11">peptidylprolyl isomerase</fullName>
        <ecNumber evidence="2 11">5.2.1.8</ecNumber>
    </recommendedName>
</protein>
<dbReference type="PROSITE" id="PS50059">
    <property type="entry name" value="FKBP_PPIASE"/>
    <property type="match status" value="1"/>
</dbReference>
<evidence type="ECO:0000256" key="4">
    <source>
        <dbReference type="ARBA" id="ARBA00022729"/>
    </source>
</evidence>
<comment type="caution">
    <text evidence="14">The sequence shown here is derived from an EMBL/GenBank/DDBJ whole genome shotgun (WGS) entry which is preliminary data.</text>
</comment>
<evidence type="ECO:0000256" key="8">
    <source>
        <dbReference type="ARBA" id="ARBA00023110"/>
    </source>
</evidence>
<evidence type="ECO:0000256" key="3">
    <source>
        <dbReference type="ARBA" id="ARBA00022723"/>
    </source>
</evidence>
<evidence type="ECO:0000256" key="6">
    <source>
        <dbReference type="ARBA" id="ARBA00022824"/>
    </source>
</evidence>
<name>A0A7J5Y052_DISMA</name>
<feature type="domain" description="PPIase FKBP-type" evidence="12">
    <location>
        <begin position="211"/>
        <end position="261"/>
    </location>
</feature>
<keyword evidence="15" id="KW-1185">Reference proteome</keyword>
<feature type="domain" description="EF-hand" evidence="13">
    <location>
        <begin position="280"/>
        <end position="315"/>
    </location>
</feature>
<dbReference type="Pfam" id="PF00254">
    <property type="entry name" value="FKBP_C"/>
    <property type="match status" value="1"/>
</dbReference>
<sequence length="357" mass="39533">MAASLLTPSFFSCSSGSTAPSVFVQYERNGAAQGAVRSPGRCGAAWRTFSRREASTEARVGNQLFCLEPDRGRLRVTSKNSFSTILRLNSTVAHSGILFYLASLSNERKPKEGPAILTVVPALGLGQAENSHKVCSSSPRPTLCSSVTFTSCHEYRDSGMMWRLASCTLCLLVSAQLSLWCVWASAAELDGEVKIEVVYKPEECTQKSKRGDLINVHYDGFLAKDGSQFYCSRSDKTGHPQWFVLGVGQVIKGLDLGMEDMYPVPPNATVVFEVEVYSVSRGPRTMEAFTMMDLDKDRSLSKEEVKQYLQLEYEKGGKPRNAAFYEKIMADIFRKSDQDSNGHISAKEYNIYGHDEL</sequence>
<dbReference type="GO" id="GO:0003755">
    <property type="term" value="F:peptidyl-prolyl cis-trans isomerase activity"/>
    <property type="evidence" value="ECO:0007669"/>
    <property type="project" value="UniProtKB-KW"/>
</dbReference>
<gene>
    <name evidence="14" type="ORF">F7725_001624</name>
</gene>
<evidence type="ECO:0000256" key="5">
    <source>
        <dbReference type="ARBA" id="ARBA00022737"/>
    </source>
</evidence>
<dbReference type="InterPro" id="IPR001179">
    <property type="entry name" value="PPIase_FKBP_dom"/>
</dbReference>
<dbReference type="CDD" id="cd00051">
    <property type="entry name" value="EFh"/>
    <property type="match status" value="1"/>
</dbReference>
<keyword evidence="7" id="KW-0106">Calcium</keyword>
<dbReference type="PROSITE" id="PS50222">
    <property type="entry name" value="EF_HAND_2"/>
    <property type="match status" value="2"/>
</dbReference>
<keyword evidence="8 11" id="KW-0697">Rotamase</keyword>
<proteinExistence type="predicted"/>